<comment type="catalytic activity">
    <reaction evidence="12">
        <text>a fatty acyl-[ACP] + malonyl-[ACP] + H(+) = a 3-oxoacyl-[ACP] + holo-[ACP] + CO2</text>
        <dbReference type="Rhea" id="RHEA:22836"/>
        <dbReference type="Rhea" id="RHEA-COMP:9623"/>
        <dbReference type="Rhea" id="RHEA-COMP:9685"/>
        <dbReference type="Rhea" id="RHEA-COMP:9916"/>
        <dbReference type="Rhea" id="RHEA-COMP:14125"/>
        <dbReference type="ChEBI" id="CHEBI:15378"/>
        <dbReference type="ChEBI" id="CHEBI:16526"/>
        <dbReference type="ChEBI" id="CHEBI:64479"/>
        <dbReference type="ChEBI" id="CHEBI:78449"/>
        <dbReference type="ChEBI" id="CHEBI:78776"/>
        <dbReference type="ChEBI" id="CHEBI:138651"/>
        <dbReference type="EC" id="2.3.1.41"/>
    </reaction>
    <physiologicalReaction direction="left-to-right" evidence="12">
        <dbReference type="Rhea" id="RHEA:22837"/>
    </physiologicalReaction>
</comment>
<keyword evidence="7" id="KW-0012">Acyltransferase</keyword>
<dbReference type="RefSeq" id="WP_138932608.1">
    <property type="nucleotide sequence ID" value="NZ_SWMU01000004.1"/>
</dbReference>
<dbReference type="InterPro" id="IPR020841">
    <property type="entry name" value="PKS_Beta-ketoAc_synthase_dom"/>
</dbReference>
<dbReference type="SMART" id="SM00825">
    <property type="entry name" value="PKS_KS"/>
    <property type="match status" value="1"/>
</dbReference>
<evidence type="ECO:0000256" key="8">
    <source>
        <dbReference type="ARBA" id="ARBA00039450"/>
    </source>
</evidence>
<comment type="catalytic activity">
    <reaction evidence="11">
        <text>(3Z)-decenoyl-[ACP] + malonyl-[ACP] + H(+) = 3-oxo-(5Z)-dodecenoyl-[ACP] + holo-[ACP] + CO2</text>
        <dbReference type="Rhea" id="RHEA:54940"/>
        <dbReference type="Rhea" id="RHEA-COMP:9623"/>
        <dbReference type="Rhea" id="RHEA-COMP:9685"/>
        <dbReference type="Rhea" id="RHEA-COMP:9927"/>
        <dbReference type="Rhea" id="RHEA-COMP:14042"/>
        <dbReference type="ChEBI" id="CHEBI:15378"/>
        <dbReference type="ChEBI" id="CHEBI:16526"/>
        <dbReference type="ChEBI" id="CHEBI:64479"/>
        <dbReference type="ChEBI" id="CHEBI:78449"/>
        <dbReference type="ChEBI" id="CHEBI:78798"/>
        <dbReference type="ChEBI" id="CHEBI:138410"/>
    </reaction>
    <physiologicalReaction direction="left-to-right" evidence="11">
        <dbReference type="Rhea" id="RHEA:54941"/>
    </physiologicalReaction>
</comment>
<keyword evidence="6 13" id="KW-0808">Transferase</keyword>
<accession>A0A4U5TP02</accession>
<dbReference type="GO" id="GO:0006633">
    <property type="term" value="P:fatty acid biosynthetic process"/>
    <property type="evidence" value="ECO:0007669"/>
    <property type="project" value="TreeGrafter"/>
</dbReference>
<dbReference type="SUPFAM" id="SSF53901">
    <property type="entry name" value="Thiolase-like"/>
    <property type="match status" value="1"/>
</dbReference>
<comment type="subunit">
    <text evidence="3">Homodimer.</text>
</comment>
<evidence type="ECO:0000256" key="2">
    <source>
        <dbReference type="ARBA" id="ARBA00008467"/>
    </source>
</evidence>
<comment type="caution">
    <text evidence="15">The sequence shown here is derived from an EMBL/GenBank/DDBJ whole genome shotgun (WGS) entry which is preliminary data.</text>
</comment>
<dbReference type="CDD" id="cd00834">
    <property type="entry name" value="KAS_I_II"/>
    <property type="match status" value="1"/>
</dbReference>
<dbReference type="InterPro" id="IPR014031">
    <property type="entry name" value="Ketoacyl_synth_C"/>
</dbReference>
<dbReference type="Pfam" id="PF02801">
    <property type="entry name" value="Ketoacyl-synt_C"/>
    <property type="match status" value="1"/>
</dbReference>
<evidence type="ECO:0000256" key="5">
    <source>
        <dbReference type="ARBA" id="ARBA00022490"/>
    </source>
</evidence>
<comment type="similarity">
    <text evidence="2 13">Belongs to the thiolase-like superfamily. Beta-ketoacyl-ACP synthases family.</text>
</comment>
<dbReference type="PROSITE" id="PS52004">
    <property type="entry name" value="KS3_2"/>
    <property type="match status" value="1"/>
</dbReference>
<dbReference type="GO" id="GO:0004315">
    <property type="term" value="F:3-oxoacyl-[acyl-carrier-protein] synthase activity"/>
    <property type="evidence" value="ECO:0007669"/>
    <property type="project" value="UniProtKB-EC"/>
</dbReference>
<evidence type="ECO:0000256" key="3">
    <source>
        <dbReference type="ARBA" id="ARBA00011738"/>
    </source>
</evidence>
<evidence type="ECO:0000256" key="1">
    <source>
        <dbReference type="ARBA" id="ARBA00004496"/>
    </source>
</evidence>
<proteinExistence type="inferred from homology"/>
<protein>
    <recommendedName>
        <fullName evidence="8">3-oxoacyl-[acyl-carrier-protein] synthase 1</fullName>
        <ecNumber evidence="4">2.3.1.41</ecNumber>
    </recommendedName>
    <alternativeName>
        <fullName evidence="9">3-oxoacyl-[acyl-carrier-protein] synthase I</fullName>
    </alternativeName>
    <alternativeName>
        <fullName evidence="10">Beta-ketoacyl-ACP synthase I</fullName>
    </alternativeName>
</protein>
<dbReference type="Pfam" id="PF00109">
    <property type="entry name" value="ketoacyl-synt"/>
    <property type="match status" value="1"/>
</dbReference>
<dbReference type="Gene3D" id="3.40.47.10">
    <property type="match status" value="2"/>
</dbReference>
<name>A0A4U5TP02_9FLAO</name>
<dbReference type="OrthoDB" id="9808669at2"/>
<dbReference type="EC" id="2.3.1.41" evidence="4"/>
<dbReference type="AlphaFoldDB" id="A0A4U5TP02"/>
<dbReference type="Proteomes" id="UP000306552">
    <property type="component" value="Unassembled WGS sequence"/>
</dbReference>
<evidence type="ECO:0000256" key="11">
    <source>
        <dbReference type="ARBA" id="ARBA00048121"/>
    </source>
</evidence>
<dbReference type="EMBL" id="SWMU01000004">
    <property type="protein sequence ID" value="TKS55780.1"/>
    <property type="molecule type" value="Genomic_DNA"/>
</dbReference>
<keyword evidence="16" id="KW-1185">Reference proteome</keyword>
<evidence type="ECO:0000256" key="4">
    <source>
        <dbReference type="ARBA" id="ARBA00013191"/>
    </source>
</evidence>
<dbReference type="PANTHER" id="PTHR11712:SF306">
    <property type="entry name" value="3-OXOACYL-[ACYL-CARRIER-PROTEIN] SYNTHASE 1"/>
    <property type="match status" value="1"/>
</dbReference>
<evidence type="ECO:0000256" key="9">
    <source>
        <dbReference type="ARBA" id="ARBA00041620"/>
    </source>
</evidence>
<dbReference type="InterPro" id="IPR014030">
    <property type="entry name" value="Ketoacyl_synth_N"/>
</dbReference>
<gene>
    <name evidence="15" type="ORF">FCN74_10805</name>
</gene>
<evidence type="ECO:0000313" key="15">
    <source>
        <dbReference type="EMBL" id="TKS55780.1"/>
    </source>
</evidence>
<dbReference type="InterPro" id="IPR016039">
    <property type="entry name" value="Thiolase-like"/>
</dbReference>
<evidence type="ECO:0000256" key="13">
    <source>
        <dbReference type="RuleBase" id="RU003694"/>
    </source>
</evidence>
<organism evidence="15 16">
    <name type="scientific">Mesohalobacter halotolerans</name>
    <dbReference type="NCBI Taxonomy" id="1883405"/>
    <lineage>
        <taxon>Bacteria</taxon>
        <taxon>Pseudomonadati</taxon>
        <taxon>Bacteroidota</taxon>
        <taxon>Flavobacteriia</taxon>
        <taxon>Flavobacteriales</taxon>
        <taxon>Flavobacteriaceae</taxon>
        <taxon>Mesohalobacter</taxon>
    </lineage>
</organism>
<sequence>MKNRVVITGLGVVSPNALGKESFLSALQSGISGIKFHQKLADLKFSCQIAGTPLVNQDHIDAYFTSLEQKELKATGLIYGGIAGQEAWKDAGLKFNKEPDSDAGIVFGNGILGVDKLKEAFDKIDDKNVRRLGSQSVIQTMASGVTAFLNQKIGFGNRVLTNSSACATGTEALILGFEHIQSGKSKTMLVGSCSDSGPYIWGGFDALRILPYQYNDAPEEASRPFAEDAAGFVPSSGAGALVIEDYEHAKARGANIYAEILGGETNSGGMRNGGSMTAPNSNAVVSCISNAIKNAEINPEDIDVINAHLTATKMDATEIENWTLALNGQNKNFPIINSLKGMIGHGLAACGSLELVASVLQMHHGFVFGNRNAEPVHPSILKMIDKSKIPLKTINHQPQLLAKASFGFGDVNACVLLKKYFNQ</sequence>
<keyword evidence="5" id="KW-0963">Cytoplasm</keyword>
<feature type="domain" description="Ketosynthase family 3 (KS3)" evidence="14">
    <location>
        <begin position="2"/>
        <end position="419"/>
    </location>
</feature>
<evidence type="ECO:0000259" key="14">
    <source>
        <dbReference type="PROSITE" id="PS52004"/>
    </source>
</evidence>
<evidence type="ECO:0000313" key="16">
    <source>
        <dbReference type="Proteomes" id="UP000306552"/>
    </source>
</evidence>
<evidence type="ECO:0000256" key="10">
    <source>
        <dbReference type="ARBA" id="ARBA00042143"/>
    </source>
</evidence>
<comment type="subcellular location">
    <subcellularLocation>
        <location evidence="1">Cytoplasm</location>
    </subcellularLocation>
</comment>
<evidence type="ECO:0000256" key="6">
    <source>
        <dbReference type="ARBA" id="ARBA00022679"/>
    </source>
</evidence>
<evidence type="ECO:0000256" key="7">
    <source>
        <dbReference type="ARBA" id="ARBA00023315"/>
    </source>
</evidence>
<evidence type="ECO:0000256" key="12">
    <source>
        <dbReference type="ARBA" id="ARBA00048506"/>
    </source>
</evidence>
<reference evidence="15 16" key="1">
    <citation type="submission" date="2019-04" db="EMBL/GenBank/DDBJ databases">
        <title>Psychroflexus halotolerans sp. nov., isolated from a marine solar saltern.</title>
        <authorList>
            <person name="Feng X."/>
        </authorList>
    </citation>
    <scope>NUCLEOTIDE SEQUENCE [LARGE SCALE GENOMIC DNA]</scope>
    <source>
        <strain evidence="15 16">WDS2C27</strain>
    </source>
</reference>
<dbReference type="GO" id="GO:0005829">
    <property type="term" value="C:cytosol"/>
    <property type="evidence" value="ECO:0007669"/>
    <property type="project" value="TreeGrafter"/>
</dbReference>
<dbReference type="InterPro" id="IPR000794">
    <property type="entry name" value="Beta-ketoacyl_synthase"/>
</dbReference>
<dbReference type="PANTHER" id="PTHR11712">
    <property type="entry name" value="POLYKETIDE SYNTHASE-RELATED"/>
    <property type="match status" value="1"/>
</dbReference>